<accession>X1AGC2</accession>
<name>X1AGC2_9ZZZZ</name>
<organism evidence="1">
    <name type="scientific">marine sediment metagenome</name>
    <dbReference type="NCBI Taxonomy" id="412755"/>
    <lineage>
        <taxon>unclassified sequences</taxon>
        <taxon>metagenomes</taxon>
        <taxon>ecological metagenomes</taxon>
    </lineage>
</organism>
<dbReference type="AlphaFoldDB" id="X1AGC2"/>
<reference evidence="1" key="1">
    <citation type="journal article" date="2014" name="Front. Microbiol.">
        <title>High frequency of phylogenetically diverse reductive dehalogenase-homologous genes in deep subseafloor sedimentary metagenomes.</title>
        <authorList>
            <person name="Kawai M."/>
            <person name="Futagami T."/>
            <person name="Toyoda A."/>
            <person name="Takaki Y."/>
            <person name="Nishi S."/>
            <person name="Hori S."/>
            <person name="Arai W."/>
            <person name="Tsubouchi T."/>
            <person name="Morono Y."/>
            <person name="Uchiyama I."/>
            <person name="Ito T."/>
            <person name="Fujiyama A."/>
            <person name="Inagaki F."/>
            <person name="Takami H."/>
        </authorList>
    </citation>
    <scope>NUCLEOTIDE SEQUENCE</scope>
    <source>
        <strain evidence="1">Expedition CK06-06</strain>
    </source>
</reference>
<gene>
    <name evidence="1" type="ORF">S01H4_23839</name>
</gene>
<feature type="non-terminal residue" evidence="1">
    <location>
        <position position="1"/>
    </location>
</feature>
<proteinExistence type="predicted"/>
<sequence>KLAQLENIRISEIISCQLVNSTGEVTDIESKLNVSDSILKVTFLRPITITEKLNLKIELK</sequence>
<protein>
    <submittedName>
        <fullName evidence="1">Uncharacterized protein</fullName>
    </submittedName>
</protein>
<evidence type="ECO:0000313" key="1">
    <source>
        <dbReference type="EMBL" id="GAG80954.1"/>
    </source>
</evidence>
<dbReference type="EMBL" id="BART01011117">
    <property type="protein sequence ID" value="GAG80954.1"/>
    <property type="molecule type" value="Genomic_DNA"/>
</dbReference>
<comment type="caution">
    <text evidence="1">The sequence shown here is derived from an EMBL/GenBank/DDBJ whole genome shotgun (WGS) entry which is preliminary data.</text>
</comment>